<proteinExistence type="predicted"/>
<protein>
    <submittedName>
        <fullName evidence="1">Uncharacterized protein</fullName>
    </submittedName>
</protein>
<dbReference type="AlphaFoldDB" id="A0A1G9DUI5"/>
<sequence>MPGNVALIIRFHLMGGEDVSVISGDFDGEPEAVTAIARAMDERRSLVLMRARYDREADVNGIVINLANVVSARVSKTDSAEAGQYL</sequence>
<dbReference type="EMBL" id="FNFB01000010">
    <property type="protein sequence ID" value="SDK67525.1"/>
    <property type="molecule type" value="Genomic_DNA"/>
</dbReference>
<evidence type="ECO:0000313" key="2">
    <source>
        <dbReference type="Proteomes" id="UP000198683"/>
    </source>
</evidence>
<evidence type="ECO:0000313" key="1">
    <source>
        <dbReference type="EMBL" id="SDK67525.1"/>
    </source>
</evidence>
<dbReference type="Proteomes" id="UP000198683">
    <property type="component" value="Unassembled WGS sequence"/>
</dbReference>
<accession>A0A1G9DUI5</accession>
<organism evidence="1 2">
    <name type="scientific">Nonomuraea maritima</name>
    <dbReference type="NCBI Taxonomy" id="683260"/>
    <lineage>
        <taxon>Bacteria</taxon>
        <taxon>Bacillati</taxon>
        <taxon>Actinomycetota</taxon>
        <taxon>Actinomycetes</taxon>
        <taxon>Streptosporangiales</taxon>
        <taxon>Streptosporangiaceae</taxon>
        <taxon>Nonomuraea</taxon>
    </lineage>
</organism>
<name>A0A1G9DUI5_9ACTN</name>
<keyword evidence="2" id="KW-1185">Reference proteome</keyword>
<dbReference type="RefSeq" id="WP_143022084.1">
    <property type="nucleotide sequence ID" value="NZ_FNFB01000010.1"/>
</dbReference>
<gene>
    <name evidence="1" type="ORF">SAMN05421874_1105</name>
</gene>
<dbReference type="OrthoDB" id="3541064at2"/>
<reference evidence="1 2" key="1">
    <citation type="submission" date="2016-10" db="EMBL/GenBank/DDBJ databases">
        <authorList>
            <person name="de Groot N.N."/>
        </authorList>
    </citation>
    <scope>NUCLEOTIDE SEQUENCE [LARGE SCALE GENOMIC DNA]</scope>
    <source>
        <strain evidence="1 2">CGMCC 4.5681</strain>
    </source>
</reference>